<evidence type="ECO:0000256" key="6">
    <source>
        <dbReference type="ARBA" id="ARBA00073849"/>
    </source>
</evidence>
<comment type="function">
    <text evidence="5">Involved in the catabolism of short chain fatty acids (SCFA) via the 2-methylcitrate cycle I (propionate degradation route). Catalyzes the thermodynamically favored C-C bond cleavage of (2R,3S)-2-methylisocitrate to yield pyruvate and succinate via an alpha-carboxy-carbanion intermediate.</text>
</comment>
<dbReference type="EMBL" id="NXEJ01000008">
    <property type="protein sequence ID" value="POO50497.1"/>
    <property type="molecule type" value="Genomic_DNA"/>
</dbReference>
<dbReference type="Gene3D" id="3.20.20.60">
    <property type="entry name" value="Phosphoenolpyruvate-binding domains"/>
    <property type="match status" value="1"/>
</dbReference>
<evidence type="ECO:0000256" key="2">
    <source>
        <dbReference type="ARBA" id="ARBA00009282"/>
    </source>
</evidence>
<dbReference type="CDD" id="cd00377">
    <property type="entry name" value="ICL_PEPM"/>
    <property type="match status" value="1"/>
</dbReference>
<dbReference type="SUPFAM" id="SSF51621">
    <property type="entry name" value="Phosphoenolpyruvate/pyruvate domain"/>
    <property type="match status" value="1"/>
</dbReference>
<accession>A0AAE5RVR0</accession>
<comment type="caution">
    <text evidence="7">The sequence shown here is derived from an EMBL/GenBank/DDBJ whole genome shotgun (WGS) entry which is preliminary data.</text>
</comment>
<name>A0AAE5RVR0_9HYPH</name>
<dbReference type="PROSITE" id="PS00161">
    <property type="entry name" value="ISOCITRATE_LYASE"/>
    <property type="match status" value="1"/>
</dbReference>
<organism evidence="7 8">
    <name type="scientific">Agrobacterium rosae</name>
    <dbReference type="NCBI Taxonomy" id="1972867"/>
    <lineage>
        <taxon>Bacteria</taxon>
        <taxon>Pseudomonadati</taxon>
        <taxon>Pseudomonadota</taxon>
        <taxon>Alphaproteobacteria</taxon>
        <taxon>Hyphomicrobiales</taxon>
        <taxon>Rhizobiaceae</taxon>
        <taxon>Rhizobium/Agrobacterium group</taxon>
        <taxon>Agrobacterium</taxon>
    </lineage>
</organism>
<gene>
    <name evidence="7" type="ORF">CPJ18_19315</name>
</gene>
<evidence type="ECO:0000313" key="7">
    <source>
        <dbReference type="EMBL" id="POO50497.1"/>
    </source>
</evidence>
<dbReference type="InterPro" id="IPR018523">
    <property type="entry name" value="Isocitrate_lyase_ph_CS"/>
</dbReference>
<dbReference type="Pfam" id="PF13714">
    <property type="entry name" value="PEP_mutase"/>
    <property type="match status" value="1"/>
</dbReference>
<comment type="catalytic activity">
    <reaction evidence="1">
        <text>(2S,3R)-3-hydroxybutane-1,2,3-tricarboxylate = pyruvate + succinate</text>
        <dbReference type="Rhea" id="RHEA:16809"/>
        <dbReference type="ChEBI" id="CHEBI:15361"/>
        <dbReference type="ChEBI" id="CHEBI:30031"/>
        <dbReference type="ChEBI" id="CHEBI:57429"/>
        <dbReference type="EC" id="4.1.3.30"/>
    </reaction>
</comment>
<dbReference type="PANTHER" id="PTHR42905:SF5">
    <property type="entry name" value="CARBOXYVINYL-CARBOXYPHOSPHONATE PHOSPHORYLMUTASE, CHLOROPLASTIC"/>
    <property type="match status" value="1"/>
</dbReference>
<proteinExistence type="inferred from homology"/>
<sequence>MENTMSLTRTQRLRQLLADERALMAPGVVDAMYARLVTEAGFDAMYMTGAGTSATRLGYPDVGLLTMTEMVDNATRIADASDIPLIADADNGFGGPLNVRRAIQLYERGGVAAVHLEDQVLPKRCGHLAGKQIVPAEDMVAKVKAAVDARIDQDFVVIARTDALALHGRNAAFDRAEMYREAGADVIFIESPGPDDLAHIAPRFPGIPLLYNMATSGKTPFLTRSEIEALGFKLIIYPNWLLLSACEAARKTLQVLKTEETIASVAPNVMNFKEFFDMARMPEIQELEARYGTPEANRTSY</sequence>
<reference evidence="7 8" key="1">
    <citation type="journal article" date="2018" name="Syst. Appl. Microbiol.">
        <title>Agrobacterium rosae sp. nov., isolated from galls on different agricultural crops.</title>
        <authorList>
            <person name="Kuzmanovic N."/>
            <person name="Pulawska J."/>
            <person name="Smalla K."/>
            <person name="Nesme X."/>
        </authorList>
    </citation>
    <scope>NUCLEOTIDE SEQUENCE [LARGE SCALE GENOMIC DNA]</scope>
    <source>
        <strain evidence="7 8">NCPPB 1650</strain>
    </source>
</reference>
<dbReference type="PANTHER" id="PTHR42905">
    <property type="entry name" value="PHOSPHOENOLPYRUVATE CARBOXYLASE"/>
    <property type="match status" value="1"/>
</dbReference>
<evidence type="ECO:0000256" key="4">
    <source>
        <dbReference type="ARBA" id="ARBA00044762"/>
    </source>
</evidence>
<evidence type="ECO:0000256" key="3">
    <source>
        <dbReference type="ARBA" id="ARBA00012260"/>
    </source>
</evidence>
<evidence type="ECO:0000256" key="5">
    <source>
        <dbReference type="ARBA" id="ARBA00057039"/>
    </source>
</evidence>
<dbReference type="FunFam" id="3.20.20.60:FF:000009">
    <property type="entry name" value="2-methylisocitrate lyase"/>
    <property type="match status" value="1"/>
</dbReference>
<comment type="similarity">
    <text evidence="2">Belongs to the isocitrate lyase/PEP mutase superfamily. Methylisocitrate lyase family.</text>
</comment>
<dbReference type="AlphaFoldDB" id="A0AAE5RVR0"/>
<dbReference type="InterPro" id="IPR040442">
    <property type="entry name" value="Pyrv_kinase-like_dom_sf"/>
</dbReference>
<dbReference type="GO" id="GO:0046421">
    <property type="term" value="F:methylisocitrate lyase activity"/>
    <property type="evidence" value="ECO:0007669"/>
    <property type="project" value="UniProtKB-EC"/>
</dbReference>
<dbReference type="Proteomes" id="UP000237447">
    <property type="component" value="Unassembled WGS sequence"/>
</dbReference>
<protein>
    <recommendedName>
        <fullName evidence="6">2-methylisocitrate lyase</fullName>
        <ecNumber evidence="3">4.1.3.30</ecNumber>
    </recommendedName>
</protein>
<evidence type="ECO:0000313" key="8">
    <source>
        <dbReference type="Proteomes" id="UP000237447"/>
    </source>
</evidence>
<dbReference type="InterPro" id="IPR015813">
    <property type="entry name" value="Pyrv/PenolPyrv_kinase-like_dom"/>
</dbReference>
<dbReference type="InterPro" id="IPR039556">
    <property type="entry name" value="ICL/PEPM"/>
</dbReference>
<evidence type="ECO:0000256" key="1">
    <source>
        <dbReference type="ARBA" id="ARBA00001050"/>
    </source>
</evidence>
<dbReference type="EC" id="4.1.3.30" evidence="3"/>
<comment type="subunit">
    <text evidence="4">Homotetramer; dimer of dimers.</text>
</comment>